<evidence type="ECO:0000256" key="1">
    <source>
        <dbReference type="SAM" id="MobiDB-lite"/>
    </source>
</evidence>
<dbReference type="Proteomes" id="UP000325315">
    <property type="component" value="Unassembled WGS sequence"/>
</dbReference>
<evidence type="ECO:0000313" key="3">
    <source>
        <dbReference type="Proteomes" id="UP000325315"/>
    </source>
</evidence>
<feature type="region of interest" description="Disordered" evidence="1">
    <location>
        <begin position="1"/>
        <end position="41"/>
    </location>
</feature>
<dbReference type="EMBL" id="SMMG02000012">
    <property type="protein sequence ID" value="KAA3455121.1"/>
    <property type="molecule type" value="Genomic_DNA"/>
</dbReference>
<dbReference type="AlphaFoldDB" id="A0A5B6UAT9"/>
<evidence type="ECO:0000313" key="2">
    <source>
        <dbReference type="EMBL" id="KAA3455121.1"/>
    </source>
</evidence>
<keyword evidence="3" id="KW-1185">Reference proteome</keyword>
<organism evidence="2 3">
    <name type="scientific">Gossypium australe</name>
    <dbReference type="NCBI Taxonomy" id="47621"/>
    <lineage>
        <taxon>Eukaryota</taxon>
        <taxon>Viridiplantae</taxon>
        <taxon>Streptophyta</taxon>
        <taxon>Embryophyta</taxon>
        <taxon>Tracheophyta</taxon>
        <taxon>Spermatophyta</taxon>
        <taxon>Magnoliopsida</taxon>
        <taxon>eudicotyledons</taxon>
        <taxon>Gunneridae</taxon>
        <taxon>Pentapetalae</taxon>
        <taxon>rosids</taxon>
        <taxon>malvids</taxon>
        <taxon>Malvales</taxon>
        <taxon>Malvaceae</taxon>
        <taxon>Malvoideae</taxon>
        <taxon>Gossypium</taxon>
    </lineage>
</organism>
<feature type="compositionally biased region" description="Basic and acidic residues" evidence="1">
    <location>
        <begin position="1"/>
        <end position="37"/>
    </location>
</feature>
<comment type="caution">
    <text evidence="2">The sequence shown here is derived from an EMBL/GenBank/DDBJ whole genome shotgun (WGS) entry which is preliminary data.</text>
</comment>
<dbReference type="OrthoDB" id="1932291at2759"/>
<reference evidence="2" key="1">
    <citation type="submission" date="2019-08" db="EMBL/GenBank/DDBJ databases">
        <authorList>
            <person name="Liu F."/>
        </authorList>
    </citation>
    <scope>NUCLEOTIDE SEQUENCE [LARGE SCALE GENOMIC DNA]</scope>
    <source>
        <strain evidence="2">PA1801</strain>
        <tissue evidence="2">Leaf</tissue>
    </source>
</reference>
<protein>
    <submittedName>
        <fullName evidence="2">Interactor of constitutive active ROPs 2, chloroplastic isoform X3</fullName>
    </submittedName>
</protein>
<sequence>MTSLEKKKQEADGDMHTDMEETKKNLKSLREESERAHSPFQLRSSARSFKLVGGGVGQTVGDCVFEL</sequence>
<proteinExistence type="predicted"/>
<name>A0A5B6UAT9_9ROSI</name>
<accession>A0A5B6UAT9</accession>
<gene>
    <name evidence="2" type="ORF">EPI10_018183</name>
</gene>